<dbReference type="Pfam" id="PF00296">
    <property type="entry name" value="Bac_luciferase"/>
    <property type="match status" value="1"/>
</dbReference>
<gene>
    <name evidence="2" type="ORF">ABE541_05215</name>
</gene>
<dbReference type="InterPro" id="IPR036661">
    <property type="entry name" value="Luciferase-like_sf"/>
</dbReference>
<feature type="domain" description="Luciferase-like" evidence="1">
    <location>
        <begin position="3"/>
        <end position="187"/>
    </location>
</feature>
<evidence type="ECO:0000313" key="2">
    <source>
        <dbReference type="EMBL" id="MEN5376656.1"/>
    </source>
</evidence>
<dbReference type="SUPFAM" id="SSF51679">
    <property type="entry name" value="Bacterial luciferase-like"/>
    <property type="match status" value="1"/>
</dbReference>
<protein>
    <submittedName>
        <fullName evidence="2">LLM class flavin-dependent oxidoreductase</fullName>
    </submittedName>
</protein>
<evidence type="ECO:0000259" key="1">
    <source>
        <dbReference type="Pfam" id="PF00296"/>
    </source>
</evidence>
<accession>A0ABV0BPD2</accession>
<dbReference type="RefSeq" id="WP_346580846.1">
    <property type="nucleotide sequence ID" value="NZ_JBDJLH010000003.1"/>
</dbReference>
<dbReference type="PANTHER" id="PTHR30137:SF6">
    <property type="entry name" value="LUCIFERASE-LIKE MONOOXYGENASE"/>
    <property type="match status" value="1"/>
</dbReference>
<dbReference type="InterPro" id="IPR011251">
    <property type="entry name" value="Luciferase-like_dom"/>
</dbReference>
<dbReference type="InterPro" id="IPR050766">
    <property type="entry name" value="Bact_Lucif_Oxidored"/>
</dbReference>
<name>A0ABV0BPD2_9SPHI</name>
<dbReference type="PANTHER" id="PTHR30137">
    <property type="entry name" value="LUCIFERASE-LIKE MONOOXYGENASE"/>
    <property type="match status" value="1"/>
</dbReference>
<keyword evidence="3" id="KW-1185">Reference proteome</keyword>
<sequence length="293" mass="33284">MNFNYLETGYNGNPDKYSARTINDILDIAQYTDKLDFNGFWLSEHYDSEYSWIGSPEILIPILLGITKNISVGTGSILLKYHSPLRIAQSFKLLSALFPGRIDLGIAASDVPQEFISYLKGNNYPHNVNFTEVAEELYAIINNEKQFKDQIRLQPINTSPPRMWIMGNSENSIKTAVKIKANLCLSLYHGFKEINDITQIIKNFKNSFYLQNNYEPEVSILYGVLASDDCKFCSKLEKHYSKSLHNLIIGSQEDCVDRIKSLNKVIGNNSVTITVLSGKSELKKETLSIKKEF</sequence>
<dbReference type="Proteomes" id="UP001409291">
    <property type="component" value="Unassembled WGS sequence"/>
</dbReference>
<evidence type="ECO:0000313" key="3">
    <source>
        <dbReference type="Proteomes" id="UP001409291"/>
    </source>
</evidence>
<comment type="caution">
    <text evidence="2">The sequence shown here is derived from an EMBL/GenBank/DDBJ whole genome shotgun (WGS) entry which is preliminary data.</text>
</comment>
<organism evidence="2 3">
    <name type="scientific">Sphingobacterium kitahiroshimense</name>
    <dbReference type="NCBI Taxonomy" id="470446"/>
    <lineage>
        <taxon>Bacteria</taxon>
        <taxon>Pseudomonadati</taxon>
        <taxon>Bacteroidota</taxon>
        <taxon>Sphingobacteriia</taxon>
        <taxon>Sphingobacteriales</taxon>
        <taxon>Sphingobacteriaceae</taxon>
        <taxon>Sphingobacterium</taxon>
    </lineage>
</organism>
<reference evidence="2 3" key="1">
    <citation type="submission" date="2024-04" db="EMBL/GenBank/DDBJ databases">
        <title>WGS of bacteria from Torrens River.</title>
        <authorList>
            <person name="Wyrsch E.R."/>
            <person name="Drigo B."/>
        </authorList>
    </citation>
    <scope>NUCLEOTIDE SEQUENCE [LARGE SCALE GENOMIC DNA]</scope>
    <source>
        <strain evidence="2 3">TWI391</strain>
    </source>
</reference>
<dbReference type="EMBL" id="JBDJNQ010000002">
    <property type="protein sequence ID" value="MEN5376656.1"/>
    <property type="molecule type" value="Genomic_DNA"/>
</dbReference>
<dbReference type="Gene3D" id="3.20.20.30">
    <property type="entry name" value="Luciferase-like domain"/>
    <property type="match status" value="1"/>
</dbReference>
<proteinExistence type="predicted"/>